<comment type="caution">
    <text evidence="2">The sequence shown here is derived from an EMBL/GenBank/DDBJ whole genome shotgun (WGS) entry which is preliminary data.</text>
</comment>
<keyword evidence="1" id="KW-1133">Transmembrane helix</keyword>
<reference evidence="2 3" key="1">
    <citation type="journal article" date="2017" name="Front. Microbiol.">
        <title>Comparative Genomic Analysis of the Class Epsilonproteobacteria and Proposed Reclassification to Epsilonbacteraeota (phyl. nov.).</title>
        <authorList>
            <person name="Waite D.W."/>
            <person name="Vanwonterghem I."/>
            <person name="Rinke C."/>
            <person name="Parks D.H."/>
            <person name="Zhang Y."/>
            <person name="Takai K."/>
            <person name="Sievert S.M."/>
            <person name="Simon J."/>
            <person name="Campbell B.J."/>
            <person name="Hanson T.E."/>
            <person name="Woyke T."/>
            <person name="Klotz M.G."/>
            <person name="Hugenholtz P."/>
        </authorList>
    </citation>
    <scope>NUCLEOTIDE SEQUENCE [LARGE SCALE GENOMIC DNA]</scope>
    <source>
        <strain evidence="2">UBA12443</strain>
    </source>
</reference>
<dbReference type="EMBL" id="DLUI01000120">
    <property type="protein sequence ID" value="DAB37961.1"/>
    <property type="molecule type" value="Genomic_DNA"/>
</dbReference>
<sequence>MIDDNQTPKKSKFPILILFSVITITVIAALLVYSEFEKRETKEMQGLYHTKIQTIKTYLNEGNCTQAAFEYAEAKVMREDIVSRGLYYSIKSHAKQAYEIEIAECFANRKEFENAIGMLHIEENNDPDYLLRASVIFKNSGDLSTAQKAKSKAEEYNH</sequence>
<dbReference type="Proteomes" id="UP000228859">
    <property type="component" value="Unassembled WGS sequence"/>
</dbReference>
<dbReference type="AlphaFoldDB" id="A0A2D3W9G8"/>
<proteinExistence type="predicted"/>
<accession>A0A2D3W9G8</accession>
<name>A0A2D3W9G8_9BACT</name>
<gene>
    <name evidence="2" type="ORF">CFH83_08375</name>
</gene>
<evidence type="ECO:0000256" key="1">
    <source>
        <dbReference type="SAM" id="Phobius"/>
    </source>
</evidence>
<dbReference type="RefSeq" id="WP_303663105.1">
    <property type="nucleotide sequence ID" value="NZ_DLUI01000120.1"/>
</dbReference>
<evidence type="ECO:0000313" key="2">
    <source>
        <dbReference type="EMBL" id="DAB37961.1"/>
    </source>
</evidence>
<organism evidence="2 3">
    <name type="scientific">Sulfuricurvum kujiense</name>
    <dbReference type="NCBI Taxonomy" id="148813"/>
    <lineage>
        <taxon>Bacteria</taxon>
        <taxon>Pseudomonadati</taxon>
        <taxon>Campylobacterota</taxon>
        <taxon>Epsilonproteobacteria</taxon>
        <taxon>Campylobacterales</taxon>
        <taxon>Sulfurimonadaceae</taxon>
        <taxon>Sulfuricurvum</taxon>
    </lineage>
</organism>
<keyword evidence="1" id="KW-0472">Membrane</keyword>
<keyword evidence="1" id="KW-0812">Transmembrane</keyword>
<evidence type="ECO:0000313" key="3">
    <source>
        <dbReference type="Proteomes" id="UP000228859"/>
    </source>
</evidence>
<protein>
    <submittedName>
        <fullName evidence="2">Uncharacterized protein</fullName>
    </submittedName>
</protein>
<feature type="transmembrane region" description="Helical" evidence="1">
    <location>
        <begin position="13"/>
        <end position="33"/>
    </location>
</feature>